<dbReference type="EMBL" id="PDEP01000010">
    <property type="protein sequence ID" value="PEN06064.1"/>
    <property type="molecule type" value="Genomic_DNA"/>
</dbReference>
<dbReference type="RefSeq" id="WP_098062753.1">
    <property type="nucleotide sequence ID" value="NZ_PDEP01000010.1"/>
</dbReference>
<dbReference type="InterPro" id="IPR030888">
    <property type="entry name" value="Put_ccm"/>
</dbReference>
<dbReference type="NCBIfam" id="TIGR04391">
    <property type="entry name" value="CcmD_alt_fam"/>
    <property type="match status" value="1"/>
</dbReference>
<name>A0A2H3NK16_9BACT</name>
<feature type="transmembrane region" description="Helical" evidence="1">
    <location>
        <begin position="47"/>
        <end position="66"/>
    </location>
</feature>
<keyword evidence="1" id="KW-1133">Transmembrane helix</keyword>
<keyword evidence="3" id="KW-1185">Reference proteome</keyword>
<accession>A0A2H3NK16</accession>
<gene>
    <name evidence="2" type="ORF">CRI93_11335</name>
</gene>
<protein>
    <recommendedName>
        <fullName evidence="4">CcmD family protein</fullName>
    </recommendedName>
</protein>
<comment type="caution">
    <text evidence="2">The sequence shown here is derived from an EMBL/GenBank/DDBJ whole genome shotgun (WGS) entry which is preliminary data.</text>
</comment>
<keyword evidence="1" id="KW-0812">Transmembrane</keyword>
<evidence type="ECO:0000256" key="1">
    <source>
        <dbReference type="SAM" id="Phobius"/>
    </source>
</evidence>
<evidence type="ECO:0000313" key="3">
    <source>
        <dbReference type="Proteomes" id="UP000221024"/>
    </source>
</evidence>
<proteinExistence type="predicted"/>
<reference evidence="2 3" key="1">
    <citation type="submission" date="2017-10" db="EMBL/GenBank/DDBJ databases">
        <title>Draft genome of Longimonas halophila.</title>
        <authorList>
            <person name="Goh K.M."/>
            <person name="Shamsir M.S."/>
            <person name="Lim S.W."/>
        </authorList>
    </citation>
    <scope>NUCLEOTIDE SEQUENCE [LARGE SCALE GENOMIC DNA]</scope>
    <source>
        <strain evidence="2 3">KCTC 42399</strain>
    </source>
</reference>
<dbReference type="Pfam" id="PF20077">
    <property type="entry name" value="CcmD_alt"/>
    <property type="match status" value="1"/>
</dbReference>
<dbReference type="Proteomes" id="UP000221024">
    <property type="component" value="Unassembled WGS sequence"/>
</dbReference>
<organism evidence="2 3">
    <name type="scientific">Longimonas halophila</name>
    <dbReference type="NCBI Taxonomy" id="1469170"/>
    <lineage>
        <taxon>Bacteria</taxon>
        <taxon>Pseudomonadati</taxon>
        <taxon>Rhodothermota</taxon>
        <taxon>Rhodothermia</taxon>
        <taxon>Rhodothermales</taxon>
        <taxon>Salisaetaceae</taxon>
        <taxon>Longimonas</taxon>
    </lineage>
</organism>
<sequence length="88" mass="9697">MTIHAFEPQTDSTVADSAAYDSAWAQTTTPTAQPDALERVFTADGKIYVVVAVLVIVWVGIMTYIYRTDQKIDALERRLDDSLSEGDA</sequence>
<evidence type="ECO:0008006" key="4">
    <source>
        <dbReference type="Google" id="ProtNLM"/>
    </source>
</evidence>
<evidence type="ECO:0000313" key="2">
    <source>
        <dbReference type="EMBL" id="PEN06064.1"/>
    </source>
</evidence>
<dbReference type="AlphaFoldDB" id="A0A2H3NK16"/>
<keyword evidence="1" id="KW-0472">Membrane</keyword>